<dbReference type="AlphaFoldDB" id="A0A557XKN5"/>
<evidence type="ECO:0000256" key="1">
    <source>
        <dbReference type="SAM" id="MobiDB-lite"/>
    </source>
</evidence>
<name>A0A557XKN5_9MYCO</name>
<proteinExistence type="predicted"/>
<organism evidence="2 3">
    <name type="scientific">Mycobacterium helveticum</name>
    <dbReference type="NCBI Taxonomy" id="2592811"/>
    <lineage>
        <taxon>Bacteria</taxon>
        <taxon>Bacillati</taxon>
        <taxon>Actinomycetota</taxon>
        <taxon>Actinomycetes</taxon>
        <taxon>Mycobacteriales</taxon>
        <taxon>Mycobacteriaceae</taxon>
        <taxon>Mycobacterium</taxon>
    </lineage>
</organism>
<dbReference type="Proteomes" id="UP000320513">
    <property type="component" value="Unassembled WGS sequence"/>
</dbReference>
<accession>A0A557XKN5</accession>
<feature type="region of interest" description="Disordered" evidence="1">
    <location>
        <begin position="1"/>
        <end position="39"/>
    </location>
</feature>
<reference evidence="2 3" key="1">
    <citation type="submission" date="2019-07" db="EMBL/GenBank/DDBJ databases">
        <title>New Mycobacterium species.</title>
        <authorList>
            <person name="Tortoli E."/>
            <person name="Ghielmetti G."/>
            <person name="Friedel U."/>
            <person name="Trovato A."/>
        </authorList>
    </citation>
    <scope>NUCLEOTIDE SEQUENCE [LARGE SCALE GENOMIC DNA]</scope>
    <source>
        <strain evidence="2 3">16-83</strain>
    </source>
</reference>
<evidence type="ECO:0000313" key="2">
    <source>
        <dbReference type="EMBL" id="TVS86344.1"/>
    </source>
</evidence>
<gene>
    <name evidence="2" type="ORF">FPZ47_18280</name>
</gene>
<comment type="caution">
    <text evidence="2">The sequence shown here is derived from an EMBL/GenBank/DDBJ whole genome shotgun (WGS) entry which is preliminary data.</text>
</comment>
<feature type="non-terminal residue" evidence="2">
    <location>
        <position position="39"/>
    </location>
</feature>
<protein>
    <submittedName>
        <fullName evidence="2">Transcription termination/antitermination protein NusG</fullName>
    </submittedName>
</protein>
<evidence type="ECO:0000313" key="3">
    <source>
        <dbReference type="Proteomes" id="UP000320513"/>
    </source>
</evidence>
<sequence length="39" mass="4050">MSTFDGDTSAGEAVDVEEREERAGEPQALEAPDAADAPD</sequence>
<dbReference type="EMBL" id="VMQU01000083">
    <property type="protein sequence ID" value="TVS86344.1"/>
    <property type="molecule type" value="Genomic_DNA"/>
</dbReference>
<keyword evidence="3" id="KW-1185">Reference proteome</keyword>